<sequence>MKLVNLKPEKGFKLVAGTSRSQAATMVLPARNSTGGPDNRHPDSDQWLFVLAGRGQAIVAGSRVDLQPGDLLLIEAGEAHEIINSGDAPLETLTLYAPSMF</sequence>
<keyword evidence="3" id="KW-1185">Reference proteome</keyword>
<reference evidence="2 3" key="2">
    <citation type="journal article" date="2021" name="Int. J. Syst. Evol. Microbiol.">
        <title>Isolation and Polyphasic Characterization of Desulfuromonas versatilis sp. Nov., an Electrogenic Bacteria Capable of Versatile Metabolism Isolated from a Graphene Oxide-Reducing Enrichment Culture.</title>
        <authorList>
            <person name="Xie L."/>
            <person name="Yoshida N."/>
            <person name="Ishii S."/>
            <person name="Meng L."/>
        </authorList>
    </citation>
    <scope>NUCLEOTIDE SEQUENCE [LARGE SCALE GENOMIC DNA]</scope>
    <source>
        <strain evidence="2 3">NIT-T3</strain>
    </source>
</reference>
<dbReference type="Gene3D" id="2.60.120.10">
    <property type="entry name" value="Jelly Rolls"/>
    <property type="match status" value="1"/>
</dbReference>
<proteinExistence type="predicted"/>
<dbReference type="InterPro" id="IPR013096">
    <property type="entry name" value="Cupin_2"/>
</dbReference>
<dbReference type="RefSeq" id="WP_221250919.1">
    <property type="nucleotide sequence ID" value="NZ_AP024355.1"/>
</dbReference>
<dbReference type="Pfam" id="PF07883">
    <property type="entry name" value="Cupin_2"/>
    <property type="match status" value="1"/>
</dbReference>
<dbReference type="Proteomes" id="UP001319827">
    <property type="component" value="Chromosome"/>
</dbReference>
<evidence type="ECO:0000313" key="2">
    <source>
        <dbReference type="EMBL" id="BCR03447.1"/>
    </source>
</evidence>
<dbReference type="InterPro" id="IPR011051">
    <property type="entry name" value="RmlC_Cupin_sf"/>
</dbReference>
<evidence type="ECO:0000259" key="1">
    <source>
        <dbReference type="Pfam" id="PF07883"/>
    </source>
</evidence>
<dbReference type="InterPro" id="IPR014710">
    <property type="entry name" value="RmlC-like_jellyroll"/>
</dbReference>
<reference evidence="2 3" key="1">
    <citation type="journal article" date="2016" name="C (Basel)">
        <title>Selective Growth of and Electricity Production by Marine Exoelectrogenic Bacteria in Self-Aggregated Hydrogel of Microbially Reduced Graphene Oxide.</title>
        <authorList>
            <person name="Yoshida N."/>
            <person name="Goto Y."/>
            <person name="Miyata Y."/>
        </authorList>
    </citation>
    <scope>NUCLEOTIDE SEQUENCE [LARGE SCALE GENOMIC DNA]</scope>
    <source>
        <strain evidence="2 3">NIT-T3</strain>
    </source>
</reference>
<dbReference type="PANTHER" id="PTHR43346">
    <property type="entry name" value="LIGAND BINDING DOMAIN PROTEIN, PUTATIVE (AFU_ORTHOLOGUE AFUA_6G14370)-RELATED"/>
    <property type="match status" value="1"/>
</dbReference>
<organism evidence="2 3">
    <name type="scientific">Desulfuromonas versatilis</name>
    <dbReference type="NCBI Taxonomy" id="2802975"/>
    <lineage>
        <taxon>Bacteria</taxon>
        <taxon>Pseudomonadati</taxon>
        <taxon>Thermodesulfobacteriota</taxon>
        <taxon>Desulfuromonadia</taxon>
        <taxon>Desulfuromonadales</taxon>
        <taxon>Desulfuromonadaceae</taxon>
        <taxon>Desulfuromonas</taxon>
    </lineage>
</organism>
<evidence type="ECO:0000313" key="3">
    <source>
        <dbReference type="Proteomes" id="UP001319827"/>
    </source>
</evidence>
<dbReference type="InterPro" id="IPR052538">
    <property type="entry name" value="Flavonoid_dioxygenase-like"/>
</dbReference>
<name>A0ABM8HME6_9BACT</name>
<gene>
    <name evidence="2" type="primary">tcmJ</name>
    <name evidence="2" type="ORF">DESUT3_05160</name>
</gene>
<feature type="domain" description="Cupin type-2" evidence="1">
    <location>
        <begin position="35"/>
        <end position="95"/>
    </location>
</feature>
<accession>A0ABM8HME6</accession>
<dbReference type="PANTHER" id="PTHR43346:SF1">
    <property type="entry name" value="QUERCETIN 2,3-DIOXYGENASE-RELATED"/>
    <property type="match status" value="1"/>
</dbReference>
<protein>
    <submittedName>
        <fullName evidence="2">Cupin</fullName>
    </submittedName>
</protein>
<dbReference type="SUPFAM" id="SSF51182">
    <property type="entry name" value="RmlC-like cupins"/>
    <property type="match status" value="1"/>
</dbReference>
<dbReference type="EMBL" id="AP024355">
    <property type="protein sequence ID" value="BCR03447.1"/>
    <property type="molecule type" value="Genomic_DNA"/>
</dbReference>